<name>A0A6J7ARC7_9ZZZZ</name>
<evidence type="ECO:0000313" key="11">
    <source>
        <dbReference type="EMBL" id="CAB4835506.1"/>
    </source>
</evidence>
<protein>
    <submittedName>
        <fullName evidence="11">Unannotated protein</fullName>
    </submittedName>
</protein>
<dbReference type="AlphaFoldDB" id="A0A6J7ARC7"/>
<dbReference type="InterPro" id="IPR005672">
    <property type="entry name" value="Phosphate_PstA"/>
</dbReference>
<dbReference type="PANTHER" id="PTHR42922:SF1">
    <property type="entry name" value="PHOSPHATE TRANSPORT SYSTEM PERMEASE PROTEIN PSTA"/>
    <property type="match status" value="1"/>
</dbReference>
<evidence type="ECO:0000256" key="4">
    <source>
        <dbReference type="ARBA" id="ARBA00022475"/>
    </source>
</evidence>
<dbReference type="InterPro" id="IPR000515">
    <property type="entry name" value="MetI-like"/>
</dbReference>
<dbReference type="EMBL" id="CAFABA010000129">
    <property type="protein sequence ID" value="CAB4835506.1"/>
    <property type="molecule type" value="Genomic_DNA"/>
</dbReference>
<evidence type="ECO:0000256" key="8">
    <source>
        <dbReference type="ARBA" id="ARBA00023136"/>
    </source>
</evidence>
<feature type="domain" description="ABC transmembrane type-1" evidence="10">
    <location>
        <begin position="85"/>
        <end position="292"/>
    </location>
</feature>
<gene>
    <name evidence="11" type="ORF">UFOPK3139_02486</name>
</gene>
<dbReference type="SUPFAM" id="SSF161098">
    <property type="entry name" value="MetI-like"/>
    <property type="match status" value="1"/>
</dbReference>
<feature type="transmembrane region" description="Helical" evidence="9">
    <location>
        <begin position="30"/>
        <end position="54"/>
    </location>
</feature>
<keyword evidence="5" id="KW-0592">Phosphate transport</keyword>
<dbReference type="Pfam" id="PF00528">
    <property type="entry name" value="BPD_transp_1"/>
    <property type="match status" value="1"/>
</dbReference>
<keyword evidence="6 9" id="KW-0812">Transmembrane</keyword>
<evidence type="ECO:0000256" key="5">
    <source>
        <dbReference type="ARBA" id="ARBA00022592"/>
    </source>
</evidence>
<accession>A0A6J7ARC7</accession>
<dbReference type="GO" id="GO:0005886">
    <property type="term" value="C:plasma membrane"/>
    <property type="evidence" value="ECO:0007669"/>
    <property type="project" value="UniProtKB-SubCell"/>
</dbReference>
<reference evidence="11" key="1">
    <citation type="submission" date="2020-05" db="EMBL/GenBank/DDBJ databases">
        <authorList>
            <person name="Chiriac C."/>
            <person name="Salcher M."/>
            <person name="Ghai R."/>
            <person name="Kavagutti S V."/>
        </authorList>
    </citation>
    <scope>NUCLEOTIDE SEQUENCE</scope>
</reference>
<comment type="similarity">
    <text evidence="2">Belongs to the binding-protein-dependent transport system permease family. CysTW subfamily.</text>
</comment>
<feature type="transmembrane region" description="Helical" evidence="9">
    <location>
        <begin position="122"/>
        <end position="146"/>
    </location>
</feature>
<keyword evidence="3" id="KW-0813">Transport</keyword>
<evidence type="ECO:0000256" key="2">
    <source>
        <dbReference type="ARBA" id="ARBA00007069"/>
    </source>
</evidence>
<evidence type="ECO:0000256" key="7">
    <source>
        <dbReference type="ARBA" id="ARBA00022989"/>
    </source>
</evidence>
<dbReference type="GO" id="GO:0005315">
    <property type="term" value="F:phosphate transmembrane transporter activity"/>
    <property type="evidence" value="ECO:0007669"/>
    <property type="project" value="InterPro"/>
</dbReference>
<comment type="subcellular location">
    <subcellularLocation>
        <location evidence="1">Cell membrane</location>
        <topology evidence="1">Multi-pass membrane protein</topology>
    </subcellularLocation>
</comment>
<feature type="transmembrane region" description="Helical" evidence="9">
    <location>
        <begin position="84"/>
        <end position="110"/>
    </location>
</feature>
<dbReference type="NCBIfam" id="TIGR00974">
    <property type="entry name" value="3a0107s02c"/>
    <property type="match status" value="1"/>
</dbReference>
<feature type="transmembrane region" description="Helical" evidence="9">
    <location>
        <begin position="270"/>
        <end position="291"/>
    </location>
</feature>
<dbReference type="CDD" id="cd06261">
    <property type="entry name" value="TM_PBP2"/>
    <property type="match status" value="1"/>
</dbReference>
<evidence type="ECO:0000259" key="10">
    <source>
        <dbReference type="PROSITE" id="PS50928"/>
    </source>
</evidence>
<dbReference type="InterPro" id="IPR051408">
    <property type="entry name" value="Phosphate_transprt_permease"/>
</dbReference>
<evidence type="ECO:0000256" key="6">
    <source>
        <dbReference type="ARBA" id="ARBA00022692"/>
    </source>
</evidence>
<dbReference type="Gene3D" id="1.10.3720.10">
    <property type="entry name" value="MetI-like"/>
    <property type="match status" value="1"/>
</dbReference>
<dbReference type="GO" id="GO:0035435">
    <property type="term" value="P:phosphate ion transmembrane transport"/>
    <property type="evidence" value="ECO:0007669"/>
    <property type="project" value="InterPro"/>
</dbReference>
<dbReference type="PROSITE" id="PS50928">
    <property type="entry name" value="ABC_TM1"/>
    <property type="match status" value="1"/>
</dbReference>
<evidence type="ECO:0000256" key="3">
    <source>
        <dbReference type="ARBA" id="ARBA00022448"/>
    </source>
</evidence>
<sequence length="299" mass="31281">MAAVAAPATRAREITSFAATRDRRAFVSTLMTSLMALSVLVILVPLGAVLYTVISKGASVLSIDFLTKDIPVVSRSVGPGMGPAIFGTLLITAIASVMALPVGILAAIYLNEYSAGGRLGKLVRFLATVMTGVPSVVMGLFVYITYTLRYKQNAFGGSLALAFLMLPIIIRSTEEMLKLVPNNLREASAALGARRSRTILTVSLPAALPGVVSGCLLAIARAAGETAPILFVVGATNTMNANMFNGVNTALSAQIFTNAQQPFAGAQARAWGAAFTLLSLAFLVTLAARLITARFALKR</sequence>
<proteinExistence type="inferred from homology"/>
<evidence type="ECO:0000256" key="9">
    <source>
        <dbReference type="SAM" id="Phobius"/>
    </source>
</evidence>
<keyword evidence="4" id="KW-1003">Cell membrane</keyword>
<feature type="transmembrane region" description="Helical" evidence="9">
    <location>
        <begin position="199"/>
        <end position="220"/>
    </location>
</feature>
<evidence type="ECO:0000256" key="1">
    <source>
        <dbReference type="ARBA" id="ARBA00004651"/>
    </source>
</evidence>
<keyword evidence="8 9" id="KW-0472">Membrane</keyword>
<keyword evidence="7 9" id="KW-1133">Transmembrane helix</keyword>
<organism evidence="11">
    <name type="scientific">freshwater metagenome</name>
    <dbReference type="NCBI Taxonomy" id="449393"/>
    <lineage>
        <taxon>unclassified sequences</taxon>
        <taxon>metagenomes</taxon>
        <taxon>ecological metagenomes</taxon>
    </lineage>
</organism>
<dbReference type="InterPro" id="IPR035906">
    <property type="entry name" value="MetI-like_sf"/>
</dbReference>
<dbReference type="PANTHER" id="PTHR42922">
    <property type="entry name" value="PHOSPHATE TRANSPORT SYSTEM PERMEASE PROTEIN PSTA"/>
    <property type="match status" value="1"/>
</dbReference>
<feature type="transmembrane region" description="Helical" evidence="9">
    <location>
        <begin position="152"/>
        <end position="170"/>
    </location>
</feature>